<evidence type="ECO:0000256" key="1">
    <source>
        <dbReference type="ARBA" id="ARBA00004123"/>
    </source>
</evidence>
<feature type="region of interest" description="Disordered" evidence="7">
    <location>
        <begin position="49"/>
        <end position="121"/>
    </location>
</feature>
<dbReference type="PANTHER" id="PTHR46328">
    <property type="entry name" value="FAR-RED IMPAIRED RESPONSIVE (FAR1) FAMILY PROTEIN-RELATED"/>
    <property type="match status" value="1"/>
</dbReference>
<feature type="compositionally biased region" description="Polar residues" evidence="7">
    <location>
        <begin position="149"/>
        <end position="176"/>
    </location>
</feature>
<dbReference type="EMBL" id="CAMGYJ010000009">
    <property type="protein sequence ID" value="CAI0541066.1"/>
    <property type="molecule type" value="Genomic_DNA"/>
</dbReference>
<feature type="coiled-coil region" evidence="6">
    <location>
        <begin position="506"/>
        <end position="540"/>
    </location>
</feature>
<keyword evidence="5" id="KW-0539">Nucleus</keyword>
<dbReference type="PROSITE" id="PS50888">
    <property type="entry name" value="BHLH"/>
    <property type="match status" value="1"/>
</dbReference>
<comment type="subcellular location">
    <subcellularLocation>
        <location evidence="1">Nucleus</location>
    </subcellularLocation>
</comment>
<keyword evidence="4" id="KW-0804">Transcription</keyword>
<dbReference type="CDD" id="cd11393">
    <property type="entry name" value="bHLH_AtbHLH_like"/>
    <property type="match status" value="1"/>
</dbReference>
<dbReference type="InterPro" id="IPR011598">
    <property type="entry name" value="bHLH_dom"/>
</dbReference>
<evidence type="ECO:0000313" key="9">
    <source>
        <dbReference type="EMBL" id="CAI0541066.1"/>
    </source>
</evidence>
<feature type="region of interest" description="Disordered" evidence="7">
    <location>
        <begin position="1"/>
        <end position="29"/>
    </location>
</feature>
<comment type="caution">
    <text evidence="9">The sequence shown here is derived from an EMBL/GenBank/DDBJ whole genome shotgun (WGS) entry which is preliminary data.</text>
</comment>
<keyword evidence="3" id="KW-0238">DNA-binding</keyword>
<dbReference type="AlphaFoldDB" id="A0AAV0Q8G0"/>
<dbReference type="Pfam" id="PF03101">
    <property type="entry name" value="FAR1"/>
    <property type="match status" value="1"/>
</dbReference>
<name>A0AAV0Q8G0_9ROSI</name>
<feature type="domain" description="BHLH" evidence="8">
    <location>
        <begin position="281"/>
        <end position="331"/>
    </location>
</feature>
<accession>A0AAV0Q8G0</accession>
<evidence type="ECO:0000256" key="3">
    <source>
        <dbReference type="ARBA" id="ARBA00023125"/>
    </source>
</evidence>
<feature type="region of interest" description="Disordered" evidence="7">
    <location>
        <begin position="142"/>
        <end position="200"/>
    </location>
</feature>
<dbReference type="Gene3D" id="4.10.280.10">
    <property type="entry name" value="Helix-loop-helix DNA-binding domain"/>
    <property type="match status" value="1"/>
</dbReference>
<feature type="compositionally biased region" description="Low complexity" evidence="7">
    <location>
        <begin position="69"/>
        <end position="79"/>
    </location>
</feature>
<feature type="compositionally biased region" description="Acidic residues" evidence="7">
    <location>
        <begin position="372"/>
        <end position="381"/>
    </location>
</feature>
<gene>
    <name evidence="9" type="ORF">LITE_LOCUS41946</name>
</gene>
<sequence>MYPPPPSTATNSSSSKTPPGLTRYGSAPGSFLTKAVDSVIGADEGRRFYAANNTGNNNNSKHFSGGGESFSSSQLTSESGCRVNSSVDHKSPGGGDRVKRSDVSNAMARGGPPPSLLRQKSSPAGFLSNLVSESGFSITRGGSGGYDSAKNNPHQGGQRLNPQLSFTGPESGLSQISEGSESDDVDEETGRHHSSYSNPASSGFVMDWDNSSGAPNSITFSGQPPSKKFRAMDGDIYTCYNGLDTQFSMPQTTLEMATTVDRLLHIPDDSVPCKVRAKRGCATHPRSIAERERRTRISGRLKKLQDLVPNMDKQTSYSDMLDLAVQHIKGLQNELEVMVPSTSDVDEAVEMEEEETSDDGQETAAPPEAVEMDEEISDDGQETAAPPEHQEEDESILEPCEGMEFDSEDAAKIFYDEYARKLGFVMRVMSCRRSERDGRILARRFGCNKEGHCVSVRGKQGNIRKPRPSTREGCKAMIHVKFDKSGKWVITKFVKEHNHPLVVVAHREARQTLDEKDKRIQELSMELRNKKRLCTVYQDQLSAFMKIVEDHCDQISTKVQNVVRNISELESIE</sequence>
<dbReference type="GO" id="GO:0046983">
    <property type="term" value="F:protein dimerization activity"/>
    <property type="evidence" value="ECO:0007669"/>
    <property type="project" value="InterPro"/>
</dbReference>
<evidence type="ECO:0000256" key="6">
    <source>
        <dbReference type="SAM" id="Coils"/>
    </source>
</evidence>
<dbReference type="GO" id="GO:0003677">
    <property type="term" value="F:DNA binding"/>
    <property type="evidence" value="ECO:0007669"/>
    <property type="project" value="UniProtKB-KW"/>
</dbReference>
<evidence type="ECO:0000313" key="10">
    <source>
        <dbReference type="Proteomes" id="UP001154282"/>
    </source>
</evidence>
<dbReference type="InterPro" id="IPR045239">
    <property type="entry name" value="bHLH95_bHLH"/>
</dbReference>
<feature type="compositionally biased region" description="Low complexity" evidence="7">
    <location>
        <begin position="8"/>
        <end position="19"/>
    </location>
</feature>
<evidence type="ECO:0000256" key="7">
    <source>
        <dbReference type="SAM" id="MobiDB-lite"/>
    </source>
</evidence>
<dbReference type="SMART" id="SM00353">
    <property type="entry name" value="HLH"/>
    <property type="match status" value="1"/>
</dbReference>
<protein>
    <recommendedName>
        <fullName evidence="8">BHLH domain-containing protein</fullName>
    </recommendedName>
</protein>
<dbReference type="PANTHER" id="PTHR46328:SF17">
    <property type="entry name" value="FAR-RED IMPAIRED RESPONSIVE (FAR1) FAMILY PROTEIN"/>
    <property type="match status" value="1"/>
</dbReference>
<dbReference type="SUPFAM" id="SSF47459">
    <property type="entry name" value="HLH, helix-loop-helix DNA-binding domain"/>
    <property type="match status" value="1"/>
</dbReference>
<evidence type="ECO:0000256" key="2">
    <source>
        <dbReference type="ARBA" id="ARBA00023015"/>
    </source>
</evidence>
<dbReference type="InterPro" id="IPR004330">
    <property type="entry name" value="FAR1_DNA_bnd_dom"/>
</dbReference>
<dbReference type="Pfam" id="PF00010">
    <property type="entry name" value="HLH"/>
    <property type="match status" value="1"/>
</dbReference>
<proteinExistence type="predicted"/>
<evidence type="ECO:0000256" key="5">
    <source>
        <dbReference type="ARBA" id="ARBA00023242"/>
    </source>
</evidence>
<keyword evidence="10" id="KW-1185">Reference proteome</keyword>
<dbReference type="GO" id="GO:0005634">
    <property type="term" value="C:nucleus"/>
    <property type="evidence" value="ECO:0007669"/>
    <property type="project" value="UniProtKB-SubCell"/>
</dbReference>
<reference evidence="9" key="1">
    <citation type="submission" date="2022-08" db="EMBL/GenBank/DDBJ databases">
        <authorList>
            <person name="Gutierrez-Valencia J."/>
        </authorList>
    </citation>
    <scope>NUCLEOTIDE SEQUENCE</scope>
</reference>
<organism evidence="9 10">
    <name type="scientific">Linum tenue</name>
    <dbReference type="NCBI Taxonomy" id="586396"/>
    <lineage>
        <taxon>Eukaryota</taxon>
        <taxon>Viridiplantae</taxon>
        <taxon>Streptophyta</taxon>
        <taxon>Embryophyta</taxon>
        <taxon>Tracheophyta</taxon>
        <taxon>Spermatophyta</taxon>
        <taxon>Magnoliopsida</taxon>
        <taxon>eudicotyledons</taxon>
        <taxon>Gunneridae</taxon>
        <taxon>Pentapetalae</taxon>
        <taxon>rosids</taxon>
        <taxon>fabids</taxon>
        <taxon>Malpighiales</taxon>
        <taxon>Linaceae</taxon>
        <taxon>Linum</taxon>
    </lineage>
</organism>
<keyword evidence="6" id="KW-0175">Coiled coil</keyword>
<dbReference type="Proteomes" id="UP001154282">
    <property type="component" value="Unassembled WGS sequence"/>
</dbReference>
<feature type="compositionally biased region" description="Basic and acidic residues" evidence="7">
    <location>
        <begin position="87"/>
        <end position="102"/>
    </location>
</feature>
<evidence type="ECO:0000256" key="4">
    <source>
        <dbReference type="ARBA" id="ARBA00023163"/>
    </source>
</evidence>
<dbReference type="InterPro" id="IPR036638">
    <property type="entry name" value="HLH_DNA-bd_sf"/>
</dbReference>
<evidence type="ECO:0000259" key="8">
    <source>
        <dbReference type="PROSITE" id="PS50888"/>
    </source>
</evidence>
<feature type="region of interest" description="Disordered" evidence="7">
    <location>
        <begin position="372"/>
        <end position="396"/>
    </location>
</feature>
<keyword evidence="2" id="KW-0805">Transcription regulation</keyword>